<dbReference type="HOGENOM" id="CLU_1945276_0_0_7"/>
<dbReference type="AlphaFoldDB" id="C4XIV8"/>
<reference evidence="2 3" key="1">
    <citation type="journal article" date="2009" name="Genome Res.">
        <title>Whole genome sequence of Desulfovibrio magneticus strain RS-1 revealed common gene clusters in magnetotactic bacteria.</title>
        <authorList>
            <person name="Nakazawa H."/>
            <person name="Arakaki A."/>
            <person name="Narita-Yamada S."/>
            <person name="Yashiro I."/>
            <person name="Jinno K."/>
            <person name="Aoki N."/>
            <person name="Tsuruyama A."/>
            <person name="Okamura Y."/>
            <person name="Tanikawa S."/>
            <person name="Fujita N."/>
            <person name="Takeyama H."/>
            <person name="Matsunaga T."/>
        </authorList>
    </citation>
    <scope>NUCLEOTIDE SEQUENCE [LARGE SCALE GENOMIC DNA]</scope>
    <source>
        <strain evidence="3">ATCC 700980 / DSM 13731 / RS-1</strain>
    </source>
</reference>
<sequence length="129" mass="13642">MSPRPAAKHRRQGGGMKPSTAAMASLVVALALAFVPLSAMAGTPFDVTISSADWGKSVAVRYHHGLFGWIDAGRVEFHHDGRTVIAPRGGQPSVTDNLADSLARYAADRLGNPALGRQLAQVIEREVGK</sequence>
<dbReference type="KEGG" id="dma:DMR_06320"/>
<evidence type="ECO:0000256" key="1">
    <source>
        <dbReference type="SAM" id="SignalP"/>
    </source>
</evidence>
<accession>C4XIV8</accession>
<evidence type="ECO:0000313" key="2">
    <source>
        <dbReference type="EMBL" id="BAH74122.1"/>
    </source>
</evidence>
<dbReference type="Proteomes" id="UP000009071">
    <property type="component" value="Chromosome"/>
</dbReference>
<protein>
    <recommendedName>
        <fullName evidence="4">DUF4907 domain-containing protein</fullName>
    </recommendedName>
</protein>
<keyword evidence="3" id="KW-1185">Reference proteome</keyword>
<evidence type="ECO:0008006" key="4">
    <source>
        <dbReference type="Google" id="ProtNLM"/>
    </source>
</evidence>
<dbReference type="EMBL" id="AP010904">
    <property type="protein sequence ID" value="BAH74122.1"/>
    <property type="molecule type" value="Genomic_DNA"/>
</dbReference>
<dbReference type="eggNOG" id="ENOG50318UR">
    <property type="taxonomic scope" value="Bacteria"/>
</dbReference>
<feature type="chain" id="PRO_5002943615" description="DUF4907 domain-containing protein" evidence="1">
    <location>
        <begin position="42"/>
        <end position="129"/>
    </location>
</feature>
<keyword evidence="1" id="KW-0732">Signal</keyword>
<proteinExistence type="predicted"/>
<evidence type="ECO:0000313" key="3">
    <source>
        <dbReference type="Proteomes" id="UP000009071"/>
    </source>
</evidence>
<name>C4XIV8_SOLM1</name>
<organism evidence="2 3">
    <name type="scientific">Solidesulfovibrio magneticus (strain ATCC 700980 / DSM 13731 / RS-1)</name>
    <name type="common">Desulfovibrio magneticus</name>
    <dbReference type="NCBI Taxonomy" id="573370"/>
    <lineage>
        <taxon>Bacteria</taxon>
        <taxon>Pseudomonadati</taxon>
        <taxon>Thermodesulfobacteriota</taxon>
        <taxon>Desulfovibrionia</taxon>
        <taxon>Desulfovibrionales</taxon>
        <taxon>Desulfovibrionaceae</taxon>
        <taxon>Solidesulfovibrio</taxon>
    </lineage>
</organism>
<gene>
    <name evidence="2" type="ordered locus">DMR_06320</name>
</gene>
<feature type="signal peptide" evidence="1">
    <location>
        <begin position="1"/>
        <end position="41"/>
    </location>
</feature>